<proteinExistence type="predicted"/>
<dbReference type="PANTHER" id="PTHR43581">
    <property type="entry name" value="ATP/GTP PHOSPHATASE"/>
    <property type="match status" value="1"/>
</dbReference>
<keyword evidence="2" id="KW-0255">Endonuclease</keyword>
<evidence type="ECO:0000313" key="3">
    <source>
        <dbReference type="Proteomes" id="UP000002215"/>
    </source>
</evidence>
<dbReference type="RefSeq" id="WP_012791140.1">
    <property type="nucleotide sequence ID" value="NC_013132.1"/>
</dbReference>
<evidence type="ECO:0000259" key="1">
    <source>
        <dbReference type="Pfam" id="PF13175"/>
    </source>
</evidence>
<dbReference type="GO" id="GO:0004519">
    <property type="term" value="F:endonuclease activity"/>
    <property type="evidence" value="ECO:0007669"/>
    <property type="project" value="UniProtKB-KW"/>
</dbReference>
<accession>A0A979GX61</accession>
<dbReference type="CDD" id="cd00267">
    <property type="entry name" value="ABC_ATPase"/>
    <property type="match status" value="1"/>
</dbReference>
<dbReference type="KEGG" id="cpi:Cpin_3501"/>
<dbReference type="AlphaFoldDB" id="A0A979GX61"/>
<protein>
    <submittedName>
        <fullName evidence="2">ATP-dependent endonuclease of the OLD family-like protein</fullName>
    </submittedName>
</protein>
<reference evidence="3" key="1">
    <citation type="submission" date="2009-08" db="EMBL/GenBank/DDBJ databases">
        <title>The complete genome of Chitinophaga pinensis DSM 2588.</title>
        <authorList>
            <consortium name="US DOE Joint Genome Institute (JGI-PGF)"/>
            <person name="Lucas S."/>
            <person name="Copeland A."/>
            <person name="Lapidus A."/>
            <person name="Glavina del Rio T."/>
            <person name="Dalin E."/>
            <person name="Tice H."/>
            <person name="Bruce D."/>
            <person name="Goodwin L."/>
            <person name="Pitluck S."/>
            <person name="Kyrpides N."/>
            <person name="Mavromatis K."/>
            <person name="Ivanova N."/>
            <person name="Mikhailova N."/>
            <person name="Sims D."/>
            <person name="Meinche L."/>
            <person name="Brettin T."/>
            <person name="Detter J.C."/>
            <person name="Han C."/>
            <person name="Larimer F."/>
            <person name="Land M."/>
            <person name="Hauser L."/>
            <person name="Markowitz V."/>
            <person name="Cheng J.-F."/>
            <person name="Hugenholtz P."/>
            <person name="Woyke T."/>
            <person name="Wu D."/>
            <person name="Spring S."/>
            <person name="Klenk H.-P."/>
            <person name="Eisen J.A."/>
        </authorList>
    </citation>
    <scope>NUCLEOTIDE SEQUENCE [LARGE SCALE GENOMIC DNA]</scope>
    <source>
        <strain evidence="3">ATCC 43595 / DSM 2588 / LMG 13176 / NBRC 15968 / NCIMB 11800 / UQM 2034</strain>
    </source>
</reference>
<keyword evidence="2" id="KW-0540">Nuclease</keyword>
<dbReference type="Pfam" id="PF13175">
    <property type="entry name" value="AAA_15"/>
    <property type="match status" value="1"/>
</dbReference>
<dbReference type="InterPro" id="IPR051396">
    <property type="entry name" value="Bact_Antivir_Def_Nuclease"/>
</dbReference>
<organism evidence="2 3">
    <name type="scientific">Chitinophaga pinensis (strain ATCC 43595 / DSM 2588 / LMG 13176 / NBRC 15968 / NCIMB 11800 / UQM 2034)</name>
    <dbReference type="NCBI Taxonomy" id="485918"/>
    <lineage>
        <taxon>Bacteria</taxon>
        <taxon>Pseudomonadati</taxon>
        <taxon>Bacteroidota</taxon>
        <taxon>Chitinophagia</taxon>
        <taxon>Chitinophagales</taxon>
        <taxon>Chitinophagaceae</taxon>
        <taxon>Chitinophaga</taxon>
    </lineage>
</organism>
<dbReference type="Proteomes" id="UP000002215">
    <property type="component" value="Chromosome"/>
</dbReference>
<dbReference type="Gene3D" id="3.40.50.300">
    <property type="entry name" value="P-loop containing nucleotide triphosphate hydrolases"/>
    <property type="match status" value="1"/>
</dbReference>
<feature type="domain" description="Endonuclease GajA/Old nuclease/RecF-like AAA" evidence="1">
    <location>
        <begin position="1"/>
        <end position="360"/>
    </location>
</feature>
<dbReference type="InterPro" id="IPR027417">
    <property type="entry name" value="P-loop_NTPase"/>
</dbReference>
<sequence length="582" mass="67167">MILEEISIQNFRSIKDETITFPHNCLILLGKNEAGKTNVLKAIAALFNLYKVSGKDKRKRLGNEVLTDFFVRAVFKLTEEDFTKVEESFFQTYSGIENIVFVKEISIRDYIKAMFYNLLINVNIRDNASPQFSYWTNSSEYVKLKHPLFINGNNISFDIGSEFNLSRSIFEIVKGLYNENPINCHYWQYNDSYLLPSAVNIDNFISNPSTCKALENIFALCGRENIKKEFETAMSEDGDYLNLLEQLSQKVSTTFQKIWKDFKNTSIQILPNGDEMLIKVVEKAKYNFEDRSDGFKKFISILLMLSTQSRANKMLDNDIILIDEPDQSLYPTSAQYLKNELIEISKKSKIIYSTHSQYMIDSEVIGRHIIVEKNDDITSLKKNISNAPFASDELLRRAVGVSIFECLKAKNIVFEGYLDKALFSFYCKSFNLEKVFSTYGQVYLNGIAGAETLVQILNLADKKFVIVADSDETSNNKRADFTKNYPDFQNRWLAYADICKKVSTMEDFLTSSHIENQFKKHGYIYTYDSSKNANYNIEKAVNKDKELKQKFKKILIDTAKKSDIETEYKLYLDALKEALEVI</sequence>
<dbReference type="OrthoDB" id="747555at2"/>
<reference evidence="2 3" key="2">
    <citation type="journal article" date="2010" name="Stand. Genomic Sci.">
        <title>Complete genome sequence of Chitinophaga pinensis type strain (UQM 2034).</title>
        <authorList>
            <person name="Glavina Del Rio T."/>
            <person name="Abt B."/>
            <person name="Spring S."/>
            <person name="Lapidus A."/>
            <person name="Nolan M."/>
            <person name="Tice H."/>
            <person name="Copeland A."/>
            <person name="Cheng J.F."/>
            <person name="Chen F."/>
            <person name="Bruce D."/>
            <person name="Goodwin L."/>
            <person name="Pitluck S."/>
            <person name="Ivanova N."/>
            <person name="Mavromatis K."/>
            <person name="Mikhailova N."/>
            <person name="Pati A."/>
            <person name="Chen A."/>
            <person name="Palaniappan K."/>
            <person name="Land M."/>
            <person name="Hauser L."/>
            <person name="Chang Y.J."/>
            <person name="Jeffries C.D."/>
            <person name="Chain P."/>
            <person name="Saunders E."/>
            <person name="Detter J.C."/>
            <person name="Brettin T."/>
            <person name="Rohde M."/>
            <person name="Goker M."/>
            <person name="Bristow J."/>
            <person name="Eisen J.A."/>
            <person name="Markowitz V."/>
            <person name="Hugenholtz P."/>
            <person name="Kyrpides N.C."/>
            <person name="Klenk H.P."/>
            <person name="Lucas S."/>
        </authorList>
    </citation>
    <scope>NUCLEOTIDE SEQUENCE [LARGE SCALE GENOMIC DNA]</scope>
    <source>
        <strain evidence="3">ATCC 43595 / DSM 2588 / LMG 13176 / NBRC 15968 / NCIMB 11800 / UQM 2034</strain>
    </source>
</reference>
<dbReference type="InterPro" id="IPR041685">
    <property type="entry name" value="AAA_GajA/Old/RecF-like"/>
</dbReference>
<gene>
    <name evidence="2" type="ordered locus">Cpin_3501</name>
</gene>
<evidence type="ECO:0000313" key="2">
    <source>
        <dbReference type="EMBL" id="ACU60965.1"/>
    </source>
</evidence>
<dbReference type="EMBL" id="CP001699">
    <property type="protein sequence ID" value="ACU60965.1"/>
    <property type="molecule type" value="Genomic_DNA"/>
</dbReference>
<name>A0A979GX61_CHIPD</name>
<keyword evidence="2" id="KW-0378">Hydrolase</keyword>
<dbReference type="SUPFAM" id="SSF52540">
    <property type="entry name" value="P-loop containing nucleoside triphosphate hydrolases"/>
    <property type="match status" value="1"/>
</dbReference>
<dbReference type="PANTHER" id="PTHR43581:SF4">
    <property type="entry name" value="ATP_GTP PHOSPHATASE"/>
    <property type="match status" value="1"/>
</dbReference>